<dbReference type="EMBL" id="JABVXQ010000011">
    <property type="protein sequence ID" value="KAF6086152.1"/>
    <property type="molecule type" value="Genomic_DNA"/>
</dbReference>
<feature type="region of interest" description="Disordered" evidence="1">
    <location>
        <begin position="1"/>
        <end position="77"/>
    </location>
</feature>
<organism evidence="2 3">
    <name type="scientific">Phyllostomus discolor</name>
    <name type="common">pale spear-nosed bat</name>
    <dbReference type="NCBI Taxonomy" id="89673"/>
    <lineage>
        <taxon>Eukaryota</taxon>
        <taxon>Metazoa</taxon>
        <taxon>Chordata</taxon>
        <taxon>Craniata</taxon>
        <taxon>Vertebrata</taxon>
        <taxon>Euteleostomi</taxon>
        <taxon>Mammalia</taxon>
        <taxon>Eutheria</taxon>
        <taxon>Laurasiatheria</taxon>
        <taxon>Chiroptera</taxon>
        <taxon>Yangochiroptera</taxon>
        <taxon>Phyllostomidae</taxon>
        <taxon>Phyllostominae</taxon>
        <taxon>Phyllostomus</taxon>
    </lineage>
</organism>
<accession>A0A834DQB7</accession>
<proteinExistence type="predicted"/>
<dbReference type="AlphaFoldDB" id="A0A834DQB7"/>
<dbReference type="Proteomes" id="UP000664940">
    <property type="component" value="Unassembled WGS sequence"/>
</dbReference>
<sequence length="147" mass="15822">MPRVLGVRGRYLPGLRPHCSRHSSGAVKLPPPSPRKPSDCGDGEQRGLGSQWQQGSAGSRQSPSASRTLAASVRWRRGKERSNVRGGALGKCSGSRDLVSADSTVSVDPLLKYWGPSLSPAEDEEDSFSILAACAILLYPEEYLSHY</sequence>
<name>A0A834DQB7_9CHIR</name>
<protein>
    <submittedName>
        <fullName evidence="2">Uncharacterized protein</fullName>
    </submittedName>
</protein>
<comment type="caution">
    <text evidence="2">The sequence shown here is derived from an EMBL/GenBank/DDBJ whole genome shotgun (WGS) entry which is preliminary data.</text>
</comment>
<reference evidence="2 3" key="1">
    <citation type="journal article" date="2020" name="Nature">
        <title>Six reference-quality genomes reveal evolution of bat adaptations.</title>
        <authorList>
            <person name="Jebb D."/>
            <person name="Huang Z."/>
            <person name="Pippel M."/>
            <person name="Hughes G.M."/>
            <person name="Lavrichenko K."/>
            <person name="Devanna P."/>
            <person name="Winkler S."/>
            <person name="Jermiin L.S."/>
            <person name="Skirmuntt E.C."/>
            <person name="Katzourakis A."/>
            <person name="Burkitt-Gray L."/>
            <person name="Ray D.A."/>
            <person name="Sullivan K.A.M."/>
            <person name="Roscito J.G."/>
            <person name="Kirilenko B.M."/>
            <person name="Davalos L.M."/>
            <person name="Corthals A.P."/>
            <person name="Power M.L."/>
            <person name="Jones G."/>
            <person name="Ransome R.D."/>
            <person name="Dechmann D.K.N."/>
            <person name="Locatelli A.G."/>
            <person name="Puechmaille S.J."/>
            <person name="Fedrigo O."/>
            <person name="Jarvis E.D."/>
            <person name="Hiller M."/>
            <person name="Vernes S.C."/>
            <person name="Myers E.W."/>
            <person name="Teeling E.C."/>
        </authorList>
    </citation>
    <scope>NUCLEOTIDE SEQUENCE [LARGE SCALE GENOMIC DNA]</scope>
    <source>
        <strain evidence="2">Bat1K_MPI-CBG_1</strain>
    </source>
</reference>
<evidence type="ECO:0000256" key="1">
    <source>
        <dbReference type="SAM" id="MobiDB-lite"/>
    </source>
</evidence>
<feature type="compositionally biased region" description="Basic and acidic residues" evidence="1">
    <location>
        <begin position="36"/>
        <end position="45"/>
    </location>
</feature>
<gene>
    <name evidence="2" type="ORF">HJG60_008358</name>
</gene>
<evidence type="ECO:0000313" key="3">
    <source>
        <dbReference type="Proteomes" id="UP000664940"/>
    </source>
</evidence>
<feature type="compositionally biased region" description="Polar residues" evidence="1">
    <location>
        <begin position="48"/>
        <end position="69"/>
    </location>
</feature>
<evidence type="ECO:0000313" key="2">
    <source>
        <dbReference type="EMBL" id="KAF6086152.1"/>
    </source>
</evidence>